<feature type="transmembrane region" description="Helical" evidence="1">
    <location>
        <begin position="7"/>
        <end position="26"/>
    </location>
</feature>
<evidence type="ECO:0000256" key="1">
    <source>
        <dbReference type="SAM" id="Phobius"/>
    </source>
</evidence>
<keyword evidence="1" id="KW-0472">Membrane</keyword>
<organism evidence="2 3">
    <name type="scientific">Gemmata massiliana</name>
    <dbReference type="NCBI Taxonomy" id="1210884"/>
    <lineage>
        <taxon>Bacteria</taxon>
        <taxon>Pseudomonadati</taxon>
        <taxon>Planctomycetota</taxon>
        <taxon>Planctomycetia</taxon>
        <taxon>Gemmatales</taxon>
        <taxon>Gemmataceae</taxon>
        <taxon>Gemmata</taxon>
    </lineage>
</organism>
<evidence type="ECO:0000313" key="2">
    <source>
        <dbReference type="EMBL" id="VTR93912.1"/>
    </source>
</evidence>
<dbReference type="KEGG" id="gms:SOIL9_38020"/>
<dbReference type="Proteomes" id="UP000464178">
    <property type="component" value="Chromosome"/>
</dbReference>
<keyword evidence="1" id="KW-0812">Transmembrane</keyword>
<sequence>MIRYARYLFSFVLGLGVAVVLHYALFRMTLPIEPFIYMSF</sequence>
<protein>
    <submittedName>
        <fullName evidence="2">Uncharacterized protein</fullName>
    </submittedName>
</protein>
<name>A0A6P2D388_9BACT</name>
<dbReference type="AlphaFoldDB" id="A0A6P2D388"/>
<accession>A0A6P2D388</accession>
<gene>
    <name evidence="2" type="ORF">SOIL9_38020</name>
</gene>
<proteinExistence type="predicted"/>
<dbReference type="RefSeq" id="WP_261360450.1">
    <property type="nucleotide sequence ID" value="NZ_LR593886.1"/>
</dbReference>
<evidence type="ECO:0000313" key="3">
    <source>
        <dbReference type="Proteomes" id="UP000464178"/>
    </source>
</evidence>
<keyword evidence="3" id="KW-1185">Reference proteome</keyword>
<keyword evidence="1" id="KW-1133">Transmembrane helix</keyword>
<dbReference type="EMBL" id="LR593886">
    <property type="protein sequence ID" value="VTR93912.1"/>
    <property type="molecule type" value="Genomic_DNA"/>
</dbReference>
<reference evidence="2 3" key="1">
    <citation type="submission" date="2019-05" db="EMBL/GenBank/DDBJ databases">
        <authorList>
            <consortium name="Science for Life Laboratories"/>
        </authorList>
    </citation>
    <scope>NUCLEOTIDE SEQUENCE [LARGE SCALE GENOMIC DNA]</scope>
    <source>
        <strain evidence="2">Soil9</strain>
    </source>
</reference>